<gene>
    <name evidence="1" type="ORF">VNO77_44002</name>
</gene>
<organism evidence="1 2">
    <name type="scientific">Canavalia gladiata</name>
    <name type="common">Sword bean</name>
    <name type="synonym">Dolichos gladiatus</name>
    <dbReference type="NCBI Taxonomy" id="3824"/>
    <lineage>
        <taxon>Eukaryota</taxon>
        <taxon>Viridiplantae</taxon>
        <taxon>Streptophyta</taxon>
        <taxon>Embryophyta</taxon>
        <taxon>Tracheophyta</taxon>
        <taxon>Spermatophyta</taxon>
        <taxon>Magnoliopsida</taxon>
        <taxon>eudicotyledons</taxon>
        <taxon>Gunneridae</taxon>
        <taxon>Pentapetalae</taxon>
        <taxon>rosids</taxon>
        <taxon>fabids</taxon>
        <taxon>Fabales</taxon>
        <taxon>Fabaceae</taxon>
        <taxon>Papilionoideae</taxon>
        <taxon>50 kb inversion clade</taxon>
        <taxon>NPAAA clade</taxon>
        <taxon>indigoferoid/millettioid clade</taxon>
        <taxon>Phaseoleae</taxon>
        <taxon>Canavalia</taxon>
    </lineage>
</organism>
<evidence type="ECO:0000313" key="1">
    <source>
        <dbReference type="EMBL" id="KAK7306082.1"/>
    </source>
</evidence>
<keyword evidence="2" id="KW-1185">Reference proteome</keyword>
<evidence type="ECO:0000313" key="2">
    <source>
        <dbReference type="Proteomes" id="UP001367508"/>
    </source>
</evidence>
<name>A0AAN9JY51_CANGL</name>
<proteinExistence type="predicted"/>
<reference evidence="1 2" key="1">
    <citation type="submission" date="2024-01" db="EMBL/GenBank/DDBJ databases">
        <title>The genomes of 5 underutilized Papilionoideae crops provide insights into root nodulation and disease resistanc.</title>
        <authorList>
            <person name="Jiang F."/>
        </authorList>
    </citation>
    <scope>NUCLEOTIDE SEQUENCE [LARGE SCALE GENOMIC DNA]</scope>
    <source>
        <strain evidence="1">LVBAO_FW01</strain>
        <tissue evidence="1">Leaves</tissue>
    </source>
</reference>
<dbReference type="AlphaFoldDB" id="A0AAN9JY51"/>
<accession>A0AAN9JY51</accession>
<comment type="caution">
    <text evidence="1">The sequence shown here is derived from an EMBL/GenBank/DDBJ whole genome shotgun (WGS) entry which is preliminary data.</text>
</comment>
<dbReference type="EMBL" id="JAYMYQ010000011">
    <property type="protein sequence ID" value="KAK7306082.1"/>
    <property type="molecule type" value="Genomic_DNA"/>
</dbReference>
<sequence>MQSPMHCTQTRFAGSPKHLIRISKFWSHRWWPYGTRLSEPSPKCILCMDQNRLYQRINCRKKEEANPYLIDADFAKNDGPLFQLDLNPQIREGSPPFL</sequence>
<protein>
    <submittedName>
        <fullName evidence="1">Uncharacterized protein</fullName>
    </submittedName>
</protein>
<dbReference type="Proteomes" id="UP001367508">
    <property type="component" value="Unassembled WGS sequence"/>
</dbReference>